<dbReference type="SUPFAM" id="SSF53474">
    <property type="entry name" value="alpha/beta-Hydrolases"/>
    <property type="match status" value="2"/>
</dbReference>
<dbReference type="InterPro" id="IPR000734">
    <property type="entry name" value="TAG_lipase"/>
</dbReference>
<gene>
    <name evidence="7" type="ORF">PHYEVI_LOCUS3611</name>
</gene>
<name>A0A9N9TKV8_PHYSR</name>
<dbReference type="Proteomes" id="UP001153712">
    <property type="component" value="Chromosome 13"/>
</dbReference>
<reference evidence="7" key="1">
    <citation type="submission" date="2022-01" db="EMBL/GenBank/DDBJ databases">
        <authorList>
            <person name="King R."/>
        </authorList>
    </citation>
    <scope>NUCLEOTIDE SEQUENCE</scope>
</reference>
<evidence type="ECO:0000256" key="3">
    <source>
        <dbReference type="ARBA" id="ARBA00022525"/>
    </source>
</evidence>
<dbReference type="PRINTS" id="PR00821">
    <property type="entry name" value="TAGLIPASE"/>
</dbReference>
<proteinExistence type="inferred from homology"/>
<keyword evidence="3" id="KW-0964">Secreted</keyword>
<dbReference type="GO" id="GO:0016298">
    <property type="term" value="F:lipase activity"/>
    <property type="evidence" value="ECO:0007669"/>
    <property type="project" value="InterPro"/>
</dbReference>
<dbReference type="GO" id="GO:0005615">
    <property type="term" value="C:extracellular space"/>
    <property type="evidence" value="ECO:0007669"/>
    <property type="project" value="TreeGrafter"/>
</dbReference>
<evidence type="ECO:0000256" key="2">
    <source>
        <dbReference type="ARBA" id="ARBA00010701"/>
    </source>
</evidence>
<accession>A0A9N9TKV8</accession>
<evidence type="ECO:0000259" key="6">
    <source>
        <dbReference type="Pfam" id="PF00151"/>
    </source>
</evidence>
<feature type="domain" description="Lipase" evidence="6">
    <location>
        <begin position="33"/>
        <end position="280"/>
    </location>
</feature>
<dbReference type="InterPro" id="IPR029058">
    <property type="entry name" value="AB_hydrolase_fold"/>
</dbReference>
<feature type="chain" id="PRO_5040460321" description="Lipase domain-containing protein" evidence="5">
    <location>
        <begin position="20"/>
        <end position="592"/>
    </location>
</feature>
<evidence type="ECO:0000313" key="8">
    <source>
        <dbReference type="Proteomes" id="UP001153712"/>
    </source>
</evidence>
<dbReference type="GO" id="GO:0016042">
    <property type="term" value="P:lipid catabolic process"/>
    <property type="evidence" value="ECO:0007669"/>
    <property type="project" value="TreeGrafter"/>
</dbReference>
<protein>
    <recommendedName>
        <fullName evidence="6">Lipase domain-containing protein</fullName>
    </recommendedName>
</protein>
<dbReference type="PANTHER" id="PTHR11610">
    <property type="entry name" value="LIPASE"/>
    <property type="match status" value="1"/>
</dbReference>
<keyword evidence="5" id="KW-0732">Signal</keyword>
<sequence length="592" mass="65996">MYVGIKLLLFSLWATTINAGLLNYLLPVTDKLMKFHIYTQSNRTSDVATNISDPQEVMKTGFDRSKETYICVHAWTESEFFPINTCKGFKDLVLDSHDVNVIYIDWSIYTTNLFYSYLVLKLHKFADVMSGQIKNMVETSGLDLNRSQIVGTSLGAELAGAIGTELDGKLYQVIGIEPAAPMFYHSYPKTRITKKSGQFVQVIHTASGIMSLGYHGQMGHADYWANGGEQQPWCMLIDIGRICSHSVSPFLYENTLKNGAHNVATKCDSYKNYLSGACKDNDKSVVGGFHVDRNICATRINAGLLNFLLPVSDKLIKFRIYTQNNRTGIFGTNISDPQEVLKSGFDSSKETYFCVNAWTESELFLVNSCKIFKDPVLDSHDVNYIYVDWGIYTTNIFYSYLVLYMQKFANVISGQIKNMVETSGLDLNRTQMIGASLGAHLAGAIGTELDGKLYQVIGLDPAGPMFYHSYSQTRISKKSGQFVQIIHTDSGIMSLGYHAQLGHADYWANGGEHQPLCLLIDIFGMCSHAMSQVTYKNTLLNGSHNVATKCDSYTNYLSGACDDNDKSIVGGFHVDRNASGNYYFKGDGYKDY</sequence>
<evidence type="ECO:0000256" key="4">
    <source>
        <dbReference type="RuleBase" id="RU004262"/>
    </source>
</evidence>
<dbReference type="Pfam" id="PF00151">
    <property type="entry name" value="Lipase"/>
    <property type="match status" value="2"/>
</dbReference>
<evidence type="ECO:0000313" key="7">
    <source>
        <dbReference type="EMBL" id="CAG9857205.1"/>
    </source>
</evidence>
<evidence type="ECO:0000256" key="5">
    <source>
        <dbReference type="SAM" id="SignalP"/>
    </source>
</evidence>
<comment type="similarity">
    <text evidence="2 4">Belongs to the AB hydrolase superfamily. Lipase family.</text>
</comment>
<dbReference type="AlphaFoldDB" id="A0A9N9TKV8"/>
<dbReference type="GO" id="GO:0017171">
    <property type="term" value="F:serine hydrolase activity"/>
    <property type="evidence" value="ECO:0007669"/>
    <property type="project" value="TreeGrafter"/>
</dbReference>
<comment type="subcellular location">
    <subcellularLocation>
        <location evidence="1">Secreted</location>
    </subcellularLocation>
</comment>
<dbReference type="Gene3D" id="3.40.50.1820">
    <property type="entry name" value="alpha/beta hydrolase"/>
    <property type="match status" value="2"/>
</dbReference>
<evidence type="ECO:0000256" key="1">
    <source>
        <dbReference type="ARBA" id="ARBA00004613"/>
    </source>
</evidence>
<organism evidence="7 8">
    <name type="scientific">Phyllotreta striolata</name>
    <name type="common">Striped flea beetle</name>
    <name type="synonym">Crioceris striolata</name>
    <dbReference type="NCBI Taxonomy" id="444603"/>
    <lineage>
        <taxon>Eukaryota</taxon>
        <taxon>Metazoa</taxon>
        <taxon>Ecdysozoa</taxon>
        <taxon>Arthropoda</taxon>
        <taxon>Hexapoda</taxon>
        <taxon>Insecta</taxon>
        <taxon>Pterygota</taxon>
        <taxon>Neoptera</taxon>
        <taxon>Endopterygota</taxon>
        <taxon>Coleoptera</taxon>
        <taxon>Polyphaga</taxon>
        <taxon>Cucujiformia</taxon>
        <taxon>Chrysomeloidea</taxon>
        <taxon>Chrysomelidae</taxon>
        <taxon>Galerucinae</taxon>
        <taxon>Alticini</taxon>
        <taxon>Phyllotreta</taxon>
    </lineage>
</organism>
<keyword evidence="8" id="KW-1185">Reference proteome</keyword>
<dbReference type="InterPro" id="IPR013818">
    <property type="entry name" value="Lipase"/>
</dbReference>
<dbReference type="EMBL" id="OU900106">
    <property type="protein sequence ID" value="CAG9857205.1"/>
    <property type="molecule type" value="Genomic_DNA"/>
</dbReference>
<feature type="signal peptide" evidence="5">
    <location>
        <begin position="1"/>
        <end position="19"/>
    </location>
</feature>
<dbReference type="PANTHER" id="PTHR11610:SF173">
    <property type="entry name" value="LIPASE DOMAIN-CONTAINING PROTEIN-RELATED"/>
    <property type="match status" value="1"/>
</dbReference>
<dbReference type="OrthoDB" id="199913at2759"/>
<feature type="domain" description="Lipase" evidence="6">
    <location>
        <begin position="316"/>
        <end position="563"/>
    </location>
</feature>